<protein>
    <submittedName>
        <fullName evidence="2">Helicase</fullName>
    </submittedName>
</protein>
<feature type="non-terminal residue" evidence="2">
    <location>
        <position position="170"/>
    </location>
</feature>
<dbReference type="GO" id="GO:0004386">
    <property type="term" value="F:helicase activity"/>
    <property type="evidence" value="ECO:0007669"/>
    <property type="project" value="UniProtKB-KW"/>
</dbReference>
<keyword evidence="2" id="KW-0378">Hydrolase</keyword>
<organism evidence="2">
    <name type="scientific">human gut metagenome</name>
    <dbReference type="NCBI Taxonomy" id="408170"/>
    <lineage>
        <taxon>unclassified sequences</taxon>
        <taxon>metagenomes</taxon>
        <taxon>organismal metagenomes</taxon>
    </lineage>
</organism>
<proteinExistence type="predicted"/>
<keyword evidence="2" id="KW-0347">Helicase</keyword>
<feature type="non-terminal residue" evidence="2">
    <location>
        <position position="1"/>
    </location>
</feature>
<sequence>YMYELKAHAVLNRHIEKAEALVSKFRNQKPPEGATREQIKEWERKKLTTGKVLGIIRRYITSQNVVPRKEVALVKTSYGFKLKQYAPRLLDKVTHKAAGINDIILGRAELPMPETVTEKNMRQIRAARKLIRRKQRQYETQNLQFAEMREDADLKEYLDRTTFINKDGEV</sequence>
<name>K1U6Y6_9ZZZZ</name>
<comment type="caution">
    <text evidence="2">The sequence shown here is derived from an EMBL/GenBank/DDBJ whole genome shotgun (WGS) entry which is preliminary data.</text>
</comment>
<accession>K1U6Y6</accession>
<gene>
    <name evidence="2" type="ORF">LEA_09400</name>
</gene>
<dbReference type="EMBL" id="AJWY01006297">
    <property type="protein sequence ID" value="EKC67251.1"/>
    <property type="molecule type" value="Genomic_DNA"/>
</dbReference>
<feature type="coiled-coil region" evidence="1">
    <location>
        <begin position="124"/>
        <end position="151"/>
    </location>
</feature>
<keyword evidence="1" id="KW-0175">Coiled coil</keyword>
<dbReference type="AlphaFoldDB" id="K1U6Y6"/>
<evidence type="ECO:0000256" key="1">
    <source>
        <dbReference type="SAM" id="Coils"/>
    </source>
</evidence>
<reference evidence="2" key="1">
    <citation type="journal article" date="2013" name="Environ. Microbiol.">
        <title>Microbiota from the distal guts of lean and obese adolescents exhibit partial functional redundancy besides clear differences in community structure.</title>
        <authorList>
            <person name="Ferrer M."/>
            <person name="Ruiz A."/>
            <person name="Lanza F."/>
            <person name="Haange S.B."/>
            <person name="Oberbach A."/>
            <person name="Till H."/>
            <person name="Bargiela R."/>
            <person name="Campoy C."/>
            <person name="Segura M.T."/>
            <person name="Richter M."/>
            <person name="von Bergen M."/>
            <person name="Seifert J."/>
            <person name="Suarez A."/>
        </authorList>
    </citation>
    <scope>NUCLEOTIDE SEQUENCE</scope>
</reference>
<keyword evidence="2" id="KW-0547">Nucleotide-binding</keyword>
<keyword evidence="2" id="KW-0067">ATP-binding</keyword>
<evidence type="ECO:0000313" key="2">
    <source>
        <dbReference type="EMBL" id="EKC67251.1"/>
    </source>
</evidence>